<reference evidence="2 3" key="1">
    <citation type="journal article" date="2022" name="Nat. Genet.">
        <title>Improved pea reference genome and pan-genome highlight genomic features and evolutionary characteristics.</title>
        <authorList>
            <person name="Yang T."/>
            <person name="Liu R."/>
            <person name="Luo Y."/>
            <person name="Hu S."/>
            <person name="Wang D."/>
            <person name="Wang C."/>
            <person name="Pandey M.K."/>
            <person name="Ge S."/>
            <person name="Xu Q."/>
            <person name="Li N."/>
            <person name="Li G."/>
            <person name="Huang Y."/>
            <person name="Saxena R.K."/>
            <person name="Ji Y."/>
            <person name="Li M."/>
            <person name="Yan X."/>
            <person name="He Y."/>
            <person name="Liu Y."/>
            <person name="Wang X."/>
            <person name="Xiang C."/>
            <person name="Varshney R.K."/>
            <person name="Ding H."/>
            <person name="Gao S."/>
            <person name="Zong X."/>
        </authorList>
    </citation>
    <scope>NUCLEOTIDE SEQUENCE [LARGE SCALE GENOMIC DNA]</scope>
    <source>
        <strain evidence="2 3">cv. Zhongwan 6</strain>
    </source>
</reference>
<gene>
    <name evidence="2" type="ORF">KIW84_035937</name>
</gene>
<dbReference type="Proteomes" id="UP001058974">
    <property type="component" value="Chromosome 3"/>
</dbReference>
<dbReference type="AlphaFoldDB" id="A0A9D4Y395"/>
<feature type="region of interest" description="Disordered" evidence="1">
    <location>
        <begin position="193"/>
        <end position="225"/>
    </location>
</feature>
<keyword evidence="3" id="KW-1185">Reference proteome</keyword>
<evidence type="ECO:0000313" key="3">
    <source>
        <dbReference type="Proteomes" id="UP001058974"/>
    </source>
</evidence>
<protein>
    <submittedName>
        <fullName evidence="2">Uncharacterized protein</fullName>
    </submittedName>
</protein>
<dbReference type="EMBL" id="JAMSHJ010000003">
    <property type="protein sequence ID" value="KAI5431987.1"/>
    <property type="molecule type" value="Genomic_DNA"/>
</dbReference>
<evidence type="ECO:0000313" key="2">
    <source>
        <dbReference type="EMBL" id="KAI5431987.1"/>
    </source>
</evidence>
<organism evidence="2 3">
    <name type="scientific">Pisum sativum</name>
    <name type="common">Garden pea</name>
    <name type="synonym">Lathyrus oleraceus</name>
    <dbReference type="NCBI Taxonomy" id="3888"/>
    <lineage>
        <taxon>Eukaryota</taxon>
        <taxon>Viridiplantae</taxon>
        <taxon>Streptophyta</taxon>
        <taxon>Embryophyta</taxon>
        <taxon>Tracheophyta</taxon>
        <taxon>Spermatophyta</taxon>
        <taxon>Magnoliopsida</taxon>
        <taxon>eudicotyledons</taxon>
        <taxon>Gunneridae</taxon>
        <taxon>Pentapetalae</taxon>
        <taxon>rosids</taxon>
        <taxon>fabids</taxon>
        <taxon>Fabales</taxon>
        <taxon>Fabaceae</taxon>
        <taxon>Papilionoideae</taxon>
        <taxon>50 kb inversion clade</taxon>
        <taxon>NPAAA clade</taxon>
        <taxon>Hologalegina</taxon>
        <taxon>IRL clade</taxon>
        <taxon>Fabeae</taxon>
        <taxon>Lathyrus</taxon>
    </lineage>
</organism>
<comment type="caution">
    <text evidence="2">The sequence shown here is derived from an EMBL/GenBank/DDBJ whole genome shotgun (WGS) entry which is preliminary data.</text>
</comment>
<proteinExistence type="predicted"/>
<evidence type="ECO:0000256" key="1">
    <source>
        <dbReference type="SAM" id="MobiDB-lite"/>
    </source>
</evidence>
<dbReference type="Gramene" id="Psat03G0593700-T1">
    <property type="protein sequence ID" value="KAI5431987.1"/>
    <property type="gene ID" value="KIW84_035937"/>
</dbReference>
<sequence length="292" mass="33501">MDSPSEEFQWFTSETHAQRYRNIFARNFIEEKAWVLKHGELPEVTIMLKKHKLTHLNAQIQPVARDLVLEFYANAYRAPDDEATDSTQLVLWVRSKDLQGTSKRTPSKILVVDLASIPKGWAYYIHHTLDTNWSGSDLTTERALALHFFMKNKPKAGVKDLDGRKMLRPSCCLDPSWLKAKIVVATSEEQIPPWHPHASEAGPSAPPRQDTSHGVLRATPPIENKDSQTHIDRMTQSRFMQDMYAHMGAPECYLMHQSDTWADSQRFRDRLLGESSAPYYGLYRYPGMETSI</sequence>
<name>A0A9D4Y395_PEA</name>
<accession>A0A9D4Y395</accession>